<dbReference type="PRINTS" id="PR00463">
    <property type="entry name" value="EP450I"/>
</dbReference>
<feature type="binding site" description="axial binding residue" evidence="14">
    <location>
        <position position="439"/>
    </location>
    <ligand>
        <name>heme</name>
        <dbReference type="ChEBI" id="CHEBI:30413"/>
    </ligand>
    <ligandPart>
        <name>Fe</name>
        <dbReference type="ChEBI" id="CHEBI:18248"/>
    </ligandPart>
</feature>
<evidence type="ECO:0000256" key="11">
    <source>
        <dbReference type="ARBA" id="ARBA00023004"/>
    </source>
</evidence>
<evidence type="ECO:0000256" key="5">
    <source>
        <dbReference type="ARBA" id="ARBA00010617"/>
    </source>
</evidence>
<name>A0AAV1LGG5_9NEOP</name>
<evidence type="ECO:0000313" key="16">
    <source>
        <dbReference type="EMBL" id="CAK1594478.1"/>
    </source>
</evidence>
<evidence type="ECO:0008006" key="18">
    <source>
        <dbReference type="Google" id="ProtNLM"/>
    </source>
</evidence>
<dbReference type="PANTHER" id="PTHR24291:SF189">
    <property type="entry name" value="CYTOCHROME P450 4C3-RELATED"/>
    <property type="match status" value="1"/>
</dbReference>
<dbReference type="PRINTS" id="PR00385">
    <property type="entry name" value="P450"/>
</dbReference>
<dbReference type="InterPro" id="IPR001128">
    <property type="entry name" value="Cyt_P450"/>
</dbReference>
<evidence type="ECO:0000256" key="12">
    <source>
        <dbReference type="ARBA" id="ARBA00023033"/>
    </source>
</evidence>
<dbReference type="Pfam" id="PF00067">
    <property type="entry name" value="p450"/>
    <property type="match status" value="1"/>
</dbReference>
<comment type="function">
    <text evidence="2">May be involved in the metabolism of insect hormones and in the breakdown of synthetic insecticides.</text>
</comment>
<gene>
    <name evidence="16" type="ORF">PARMNEM_LOCUS14096</name>
</gene>
<evidence type="ECO:0000256" key="1">
    <source>
        <dbReference type="ARBA" id="ARBA00001971"/>
    </source>
</evidence>
<dbReference type="CDD" id="cd20628">
    <property type="entry name" value="CYP4"/>
    <property type="match status" value="1"/>
</dbReference>
<comment type="cofactor">
    <cofactor evidence="1 14">
        <name>heme</name>
        <dbReference type="ChEBI" id="CHEBI:30413"/>
    </cofactor>
</comment>
<evidence type="ECO:0000256" key="6">
    <source>
        <dbReference type="ARBA" id="ARBA00022617"/>
    </source>
</evidence>
<dbReference type="GO" id="GO:0005789">
    <property type="term" value="C:endoplasmic reticulum membrane"/>
    <property type="evidence" value="ECO:0007669"/>
    <property type="project" value="UniProtKB-SubCell"/>
</dbReference>
<dbReference type="GO" id="GO:0005506">
    <property type="term" value="F:iron ion binding"/>
    <property type="evidence" value="ECO:0007669"/>
    <property type="project" value="InterPro"/>
</dbReference>
<evidence type="ECO:0000256" key="4">
    <source>
        <dbReference type="ARBA" id="ARBA00004406"/>
    </source>
</evidence>
<protein>
    <recommendedName>
        <fullName evidence="18">Cytochrome P450 4C1-like</fullName>
    </recommendedName>
</protein>
<dbReference type="GO" id="GO:0004497">
    <property type="term" value="F:monooxygenase activity"/>
    <property type="evidence" value="ECO:0007669"/>
    <property type="project" value="UniProtKB-KW"/>
</dbReference>
<dbReference type="PANTHER" id="PTHR24291">
    <property type="entry name" value="CYTOCHROME P450 FAMILY 4"/>
    <property type="match status" value="1"/>
</dbReference>
<comment type="caution">
    <text evidence="16">The sequence shown here is derived from an EMBL/GenBank/DDBJ whole genome shotgun (WGS) entry which is preliminary data.</text>
</comment>
<evidence type="ECO:0000256" key="8">
    <source>
        <dbReference type="ARBA" id="ARBA00022824"/>
    </source>
</evidence>
<dbReference type="Proteomes" id="UP001314205">
    <property type="component" value="Unassembled WGS sequence"/>
</dbReference>
<comment type="subcellular location">
    <subcellularLocation>
        <location evidence="4">Endoplasmic reticulum membrane</location>
        <topology evidence="4">Peripheral membrane protein</topology>
    </subcellularLocation>
    <subcellularLocation>
        <location evidence="3">Microsome membrane</location>
        <topology evidence="3">Peripheral membrane protein</topology>
    </subcellularLocation>
</comment>
<dbReference type="InterPro" id="IPR017972">
    <property type="entry name" value="Cyt_P450_CS"/>
</dbReference>
<accession>A0AAV1LGG5</accession>
<keyword evidence="13" id="KW-0472">Membrane</keyword>
<dbReference type="AlphaFoldDB" id="A0AAV1LGG5"/>
<dbReference type="InterPro" id="IPR050196">
    <property type="entry name" value="Cytochrome_P450_Monoox"/>
</dbReference>
<keyword evidence="10 15" id="KW-0560">Oxidoreductase</keyword>
<evidence type="ECO:0000256" key="10">
    <source>
        <dbReference type="ARBA" id="ARBA00023002"/>
    </source>
</evidence>
<proteinExistence type="inferred from homology"/>
<evidence type="ECO:0000256" key="9">
    <source>
        <dbReference type="ARBA" id="ARBA00022848"/>
    </source>
</evidence>
<dbReference type="InterPro" id="IPR002401">
    <property type="entry name" value="Cyt_P450_E_grp-I"/>
</dbReference>
<evidence type="ECO:0000256" key="15">
    <source>
        <dbReference type="RuleBase" id="RU000461"/>
    </source>
</evidence>
<sequence length="492" mass="56278">MLTLALFCITFALYWTWWHRNKKSKLEPPAYPGALPLIGHAHLLMGGSISLWNTIKKMSHNSIKMGGVITVSVGPRIVYIVTDPEDSLTVANACLEKDIIYKFGKPWLGEGLLTGKVSIWKRHRKLINPAFSQLVLDGFQGVFNSQSRRLVKDLEVEVGKGPFDHLVYTRRNALETVCLTTMGVDFCENSVLNSQYEQAIEHILSIMIERVQKPWLHMDFIYSWSSLKKKENQCLRILHNMSNTVLQARKAAYLNNKKNRLEASSGTKFKAFLDLLLELSIETGAINDLEIREEVDTMIVAAHDTTANVLMYTLVLIGSYPKVQERIFEELQYVFGDDDRDVTKQDLSRLVYLEAVLKESLRIFPIVPVTARILDKDVKLKNYTLTAGRTCFLFIYGIHRHPIWGDDCEEFKPERWLDTATLPSCATAFAAFHMGKRVCIGKPFAFMSMKTTLAHLLRHYRVKGDHSKIKAKIDMVLKSVYGHHISIERRTR</sequence>
<dbReference type="GO" id="GO:0020037">
    <property type="term" value="F:heme binding"/>
    <property type="evidence" value="ECO:0007669"/>
    <property type="project" value="InterPro"/>
</dbReference>
<evidence type="ECO:0000256" key="2">
    <source>
        <dbReference type="ARBA" id="ARBA00003690"/>
    </source>
</evidence>
<evidence type="ECO:0000256" key="7">
    <source>
        <dbReference type="ARBA" id="ARBA00022723"/>
    </source>
</evidence>
<dbReference type="Gene3D" id="1.10.630.10">
    <property type="entry name" value="Cytochrome P450"/>
    <property type="match status" value="1"/>
</dbReference>
<keyword evidence="11 14" id="KW-0408">Iron</keyword>
<keyword evidence="9" id="KW-0492">Microsome</keyword>
<dbReference type="InterPro" id="IPR036396">
    <property type="entry name" value="Cyt_P450_sf"/>
</dbReference>
<dbReference type="PROSITE" id="PS00086">
    <property type="entry name" value="CYTOCHROME_P450"/>
    <property type="match status" value="1"/>
</dbReference>
<keyword evidence="17" id="KW-1185">Reference proteome</keyword>
<organism evidence="16 17">
    <name type="scientific">Parnassius mnemosyne</name>
    <name type="common">clouded apollo</name>
    <dbReference type="NCBI Taxonomy" id="213953"/>
    <lineage>
        <taxon>Eukaryota</taxon>
        <taxon>Metazoa</taxon>
        <taxon>Ecdysozoa</taxon>
        <taxon>Arthropoda</taxon>
        <taxon>Hexapoda</taxon>
        <taxon>Insecta</taxon>
        <taxon>Pterygota</taxon>
        <taxon>Neoptera</taxon>
        <taxon>Endopterygota</taxon>
        <taxon>Lepidoptera</taxon>
        <taxon>Glossata</taxon>
        <taxon>Ditrysia</taxon>
        <taxon>Papilionoidea</taxon>
        <taxon>Papilionidae</taxon>
        <taxon>Parnassiinae</taxon>
        <taxon>Parnassini</taxon>
        <taxon>Parnassius</taxon>
        <taxon>Driopa</taxon>
    </lineage>
</organism>
<keyword evidence="8" id="KW-0256">Endoplasmic reticulum</keyword>
<evidence type="ECO:0000256" key="14">
    <source>
        <dbReference type="PIRSR" id="PIRSR602401-1"/>
    </source>
</evidence>
<dbReference type="EMBL" id="CAVLGL010000090">
    <property type="protein sequence ID" value="CAK1594478.1"/>
    <property type="molecule type" value="Genomic_DNA"/>
</dbReference>
<evidence type="ECO:0000313" key="17">
    <source>
        <dbReference type="Proteomes" id="UP001314205"/>
    </source>
</evidence>
<keyword evidence="12 15" id="KW-0503">Monooxygenase</keyword>
<keyword evidence="6 14" id="KW-0349">Heme</keyword>
<keyword evidence="7 14" id="KW-0479">Metal-binding</keyword>
<evidence type="ECO:0000256" key="13">
    <source>
        <dbReference type="ARBA" id="ARBA00023136"/>
    </source>
</evidence>
<comment type="similarity">
    <text evidence="5 15">Belongs to the cytochrome P450 family.</text>
</comment>
<evidence type="ECO:0000256" key="3">
    <source>
        <dbReference type="ARBA" id="ARBA00004174"/>
    </source>
</evidence>
<dbReference type="GO" id="GO:0016705">
    <property type="term" value="F:oxidoreductase activity, acting on paired donors, with incorporation or reduction of molecular oxygen"/>
    <property type="evidence" value="ECO:0007669"/>
    <property type="project" value="InterPro"/>
</dbReference>
<dbReference type="SUPFAM" id="SSF48264">
    <property type="entry name" value="Cytochrome P450"/>
    <property type="match status" value="1"/>
</dbReference>
<reference evidence="16 17" key="1">
    <citation type="submission" date="2023-11" db="EMBL/GenBank/DDBJ databases">
        <authorList>
            <person name="Hedman E."/>
            <person name="Englund M."/>
            <person name="Stromberg M."/>
            <person name="Nyberg Akerstrom W."/>
            <person name="Nylinder S."/>
            <person name="Jareborg N."/>
            <person name="Kallberg Y."/>
            <person name="Kronander E."/>
        </authorList>
    </citation>
    <scope>NUCLEOTIDE SEQUENCE [LARGE SCALE GENOMIC DNA]</scope>
</reference>